<proteinExistence type="predicted"/>
<feature type="region of interest" description="Disordered" evidence="1">
    <location>
        <begin position="120"/>
        <end position="149"/>
    </location>
</feature>
<protein>
    <submittedName>
        <fullName evidence="2">Uncharacterized protein</fullName>
    </submittedName>
</protein>
<accession>A0AAE0MLY8</accession>
<name>A0AAE0MLY8_9PEZI</name>
<dbReference type="AlphaFoldDB" id="A0AAE0MLY8"/>
<feature type="compositionally biased region" description="Low complexity" evidence="1">
    <location>
        <begin position="120"/>
        <end position="129"/>
    </location>
</feature>
<evidence type="ECO:0000313" key="3">
    <source>
        <dbReference type="Proteomes" id="UP001286456"/>
    </source>
</evidence>
<reference evidence="2" key="1">
    <citation type="journal article" date="2023" name="Mol. Phylogenet. Evol.">
        <title>Genome-scale phylogeny and comparative genomics of the fungal order Sordariales.</title>
        <authorList>
            <person name="Hensen N."/>
            <person name="Bonometti L."/>
            <person name="Westerberg I."/>
            <person name="Brannstrom I.O."/>
            <person name="Guillou S."/>
            <person name="Cros-Aarteil S."/>
            <person name="Calhoun S."/>
            <person name="Haridas S."/>
            <person name="Kuo A."/>
            <person name="Mondo S."/>
            <person name="Pangilinan J."/>
            <person name="Riley R."/>
            <person name="LaButti K."/>
            <person name="Andreopoulos B."/>
            <person name="Lipzen A."/>
            <person name="Chen C."/>
            <person name="Yan M."/>
            <person name="Daum C."/>
            <person name="Ng V."/>
            <person name="Clum A."/>
            <person name="Steindorff A."/>
            <person name="Ohm R.A."/>
            <person name="Martin F."/>
            <person name="Silar P."/>
            <person name="Natvig D.O."/>
            <person name="Lalanne C."/>
            <person name="Gautier V."/>
            <person name="Ament-Velasquez S.L."/>
            <person name="Kruys A."/>
            <person name="Hutchinson M.I."/>
            <person name="Powell A.J."/>
            <person name="Barry K."/>
            <person name="Miller A.N."/>
            <person name="Grigoriev I.V."/>
            <person name="Debuchy R."/>
            <person name="Gladieux P."/>
            <person name="Hiltunen Thoren M."/>
            <person name="Johannesson H."/>
        </authorList>
    </citation>
    <scope>NUCLEOTIDE SEQUENCE</scope>
    <source>
        <strain evidence="2">SMH4131-1</strain>
    </source>
</reference>
<gene>
    <name evidence="2" type="ORF">B0T19DRAFT_76459</name>
</gene>
<comment type="caution">
    <text evidence="2">The sequence shown here is derived from an EMBL/GenBank/DDBJ whole genome shotgun (WGS) entry which is preliminary data.</text>
</comment>
<keyword evidence="3" id="KW-1185">Reference proteome</keyword>
<sequence>MVVPGAPFVSLCPYVSAQEGRRHVGLCSLVVGWCFFLACYCPPVRPSRSWCVEERTLRCPIAVLRDATHASNTILNQAWTKGKQNANATYRACYLKTLSFSCCNNTALCVRVHYTNKQASKAKQAPQAPRLGKTRRRTRPAGRMGPSSL</sequence>
<organism evidence="2 3">
    <name type="scientific">Cercophora scortea</name>
    <dbReference type="NCBI Taxonomy" id="314031"/>
    <lineage>
        <taxon>Eukaryota</taxon>
        <taxon>Fungi</taxon>
        <taxon>Dikarya</taxon>
        <taxon>Ascomycota</taxon>
        <taxon>Pezizomycotina</taxon>
        <taxon>Sordariomycetes</taxon>
        <taxon>Sordariomycetidae</taxon>
        <taxon>Sordariales</taxon>
        <taxon>Lasiosphaeriaceae</taxon>
        <taxon>Cercophora</taxon>
    </lineage>
</organism>
<dbReference type="Proteomes" id="UP001286456">
    <property type="component" value="Unassembled WGS sequence"/>
</dbReference>
<evidence type="ECO:0000256" key="1">
    <source>
        <dbReference type="SAM" id="MobiDB-lite"/>
    </source>
</evidence>
<evidence type="ECO:0000313" key="2">
    <source>
        <dbReference type="EMBL" id="KAK3337501.1"/>
    </source>
</evidence>
<reference evidence="2" key="2">
    <citation type="submission" date="2023-06" db="EMBL/GenBank/DDBJ databases">
        <authorList>
            <consortium name="Lawrence Berkeley National Laboratory"/>
            <person name="Haridas S."/>
            <person name="Hensen N."/>
            <person name="Bonometti L."/>
            <person name="Westerberg I."/>
            <person name="Brannstrom I.O."/>
            <person name="Guillou S."/>
            <person name="Cros-Aarteil S."/>
            <person name="Calhoun S."/>
            <person name="Kuo A."/>
            <person name="Mondo S."/>
            <person name="Pangilinan J."/>
            <person name="Riley R."/>
            <person name="Labutti K."/>
            <person name="Andreopoulos B."/>
            <person name="Lipzen A."/>
            <person name="Chen C."/>
            <person name="Yanf M."/>
            <person name="Daum C."/>
            <person name="Ng V."/>
            <person name="Clum A."/>
            <person name="Steindorff A."/>
            <person name="Ohm R."/>
            <person name="Martin F."/>
            <person name="Silar P."/>
            <person name="Natvig D."/>
            <person name="Lalanne C."/>
            <person name="Gautier V."/>
            <person name="Ament-Velasquez S.L."/>
            <person name="Kruys A."/>
            <person name="Hutchinson M.I."/>
            <person name="Powell A.J."/>
            <person name="Barry K."/>
            <person name="Miller A.N."/>
            <person name="Grigoriev I.V."/>
            <person name="Debuchy R."/>
            <person name="Gladieux P."/>
            <person name="Thoren M.H."/>
            <person name="Johannesson H."/>
        </authorList>
    </citation>
    <scope>NUCLEOTIDE SEQUENCE</scope>
    <source>
        <strain evidence="2">SMH4131-1</strain>
    </source>
</reference>
<dbReference type="EMBL" id="JAUEPO010000001">
    <property type="protein sequence ID" value="KAK3337501.1"/>
    <property type="molecule type" value="Genomic_DNA"/>
</dbReference>